<sequence>MEIRPFASSAASSLRYAPPLSSTFWNAISSMLPLSSSS</sequence>
<dbReference type="EMBL" id="AMCI01003273">
    <property type="protein sequence ID" value="EJX00674.1"/>
    <property type="molecule type" value="Genomic_DNA"/>
</dbReference>
<organism evidence="1">
    <name type="scientific">gut metagenome</name>
    <dbReference type="NCBI Taxonomy" id="749906"/>
    <lineage>
        <taxon>unclassified sequences</taxon>
        <taxon>metagenomes</taxon>
        <taxon>organismal metagenomes</taxon>
    </lineage>
</organism>
<gene>
    <name evidence="1" type="ORF">EVA_11220</name>
</gene>
<comment type="caution">
    <text evidence="1">The sequence shown here is derived from an EMBL/GenBank/DDBJ whole genome shotgun (WGS) entry which is preliminary data.</text>
</comment>
<name>J9G1F7_9ZZZZ</name>
<protein>
    <submittedName>
        <fullName evidence="1">Uncharacterized protein</fullName>
    </submittedName>
</protein>
<proteinExistence type="predicted"/>
<reference evidence="1" key="1">
    <citation type="journal article" date="2012" name="PLoS ONE">
        <title>Gene sets for utilization of primary and secondary nutrition supplies in the distal gut of endangered iberian lynx.</title>
        <authorList>
            <person name="Alcaide M."/>
            <person name="Messina E."/>
            <person name="Richter M."/>
            <person name="Bargiela R."/>
            <person name="Peplies J."/>
            <person name="Huws S.A."/>
            <person name="Newbold C.J."/>
            <person name="Golyshin P.N."/>
            <person name="Simon M.A."/>
            <person name="Lopez G."/>
            <person name="Yakimov M.M."/>
            <person name="Ferrer M."/>
        </authorList>
    </citation>
    <scope>NUCLEOTIDE SEQUENCE</scope>
</reference>
<dbReference type="AlphaFoldDB" id="J9G1F7"/>
<evidence type="ECO:0000313" key="1">
    <source>
        <dbReference type="EMBL" id="EJX00674.1"/>
    </source>
</evidence>
<accession>J9G1F7</accession>